<accession>A0A4R6YM95</accession>
<dbReference type="Gene3D" id="1.20.59.10">
    <property type="entry name" value="Chorismate mutase"/>
    <property type="match status" value="1"/>
</dbReference>
<dbReference type="SMART" id="SM00830">
    <property type="entry name" value="CM_2"/>
    <property type="match status" value="1"/>
</dbReference>
<dbReference type="EC" id="5.4.99.5" evidence="1"/>
<reference evidence="4 5" key="1">
    <citation type="submission" date="2019-03" db="EMBL/GenBank/DDBJ databases">
        <title>Genomic Encyclopedia of Type Strains, Phase IV (KMG-IV): sequencing the most valuable type-strain genomes for metagenomic binning, comparative biology and taxonomic classification.</title>
        <authorList>
            <person name="Goeker M."/>
        </authorList>
    </citation>
    <scope>NUCLEOTIDE SEQUENCE [LARGE SCALE GENOMIC DNA]</scope>
    <source>
        <strain evidence="4 5">DSM 21667</strain>
    </source>
</reference>
<dbReference type="PROSITE" id="PS51168">
    <property type="entry name" value="CHORISMATE_MUT_2"/>
    <property type="match status" value="1"/>
</dbReference>
<dbReference type="Proteomes" id="UP000295293">
    <property type="component" value="Unassembled WGS sequence"/>
</dbReference>
<keyword evidence="5" id="KW-1185">Reference proteome</keyword>
<name>A0A4R6YM95_9GAMM</name>
<dbReference type="EMBL" id="SNZH01000020">
    <property type="protein sequence ID" value="TDR38539.1"/>
    <property type="molecule type" value="Genomic_DNA"/>
</dbReference>
<dbReference type="SUPFAM" id="SSF48600">
    <property type="entry name" value="Chorismate mutase II"/>
    <property type="match status" value="1"/>
</dbReference>
<feature type="domain" description="Chorismate mutase" evidence="3">
    <location>
        <begin position="5"/>
        <end position="96"/>
    </location>
</feature>
<organism evidence="4 5">
    <name type="scientific">Tahibacter aquaticus</name>
    <dbReference type="NCBI Taxonomy" id="520092"/>
    <lineage>
        <taxon>Bacteria</taxon>
        <taxon>Pseudomonadati</taxon>
        <taxon>Pseudomonadota</taxon>
        <taxon>Gammaproteobacteria</taxon>
        <taxon>Lysobacterales</taxon>
        <taxon>Rhodanobacteraceae</taxon>
        <taxon>Tahibacter</taxon>
    </lineage>
</organism>
<comment type="caution">
    <text evidence="4">The sequence shown here is derived from an EMBL/GenBank/DDBJ whole genome shotgun (WGS) entry which is preliminary data.</text>
</comment>
<evidence type="ECO:0000256" key="2">
    <source>
        <dbReference type="SAM" id="MobiDB-lite"/>
    </source>
</evidence>
<dbReference type="AlphaFoldDB" id="A0A4R6YM95"/>
<dbReference type="InterPro" id="IPR002701">
    <property type="entry name" value="CM_II_prokaryot"/>
</dbReference>
<protein>
    <recommendedName>
        <fullName evidence="1">chorismate mutase</fullName>
        <ecNumber evidence="1">5.4.99.5</ecNumber>
    </recommendedName>
</protein>
<dbReference type="InterPro" id="IPR036263">
    <property type="entry name" value="Chorismate_II_sf"/>
</dbReference>
<dbReference type="GO" id="GO:0046417">
    <property type="term" value="P:chorismate metabolic process"/>
    <property type="evidence" value="ECO:0007669"/>
    <property type="project" value="InterPro"/>
</dbReference>
<gene>
    <name evidence="4" type="ORF">DFR29_12040</name>
</gene>
<evidence type="ECO:0000259" key="3">
    <source>
        <dbReference type="PROSITE" id="PS51168"/>
    </source>
</evidence>
<evidence type="ECO:0000256" key="1">
    <source>
        <dbReference type="ARBA" id="ARBA00012404"/>
    </source>
</evidence>
<sequence length="111" mass="11774">MKVRQSAPLPLAMLRALVDALDDGLITLLAARRMLVGAIAVVKAEAHIATCDPARECYVHNRALRLARRLGVPATTARAVIEAAIADARGQQNPPLAAGPERPASQTCCDR</sequence>
<evidence type="ECO:0000313" key="4">
    <source>
        <dbReference type="EMBL" id="TDR38539.1"/>
    </source>
</evidence>
<proteinExistence type="predicted"/>
<feature type="region of interest" description="Disordered" evidence="2">
    <location>
        <begin position="91"/>
        <end position="111"/>
    </location>
</feature>
<dbReference type="InterPro" id="IPR036979">
    <property type="entry name" value="CM_dom_sf"/>
</dbReference>
<dbReference type="OrthoDB" id="3267837at2"/>
<evidence type="ECO:0000313" key="5">
    <source>
        <dbReference type="Proteomes" id="UP000295293"/>
    </source>
</evidence>
<dbReference type="Pfam" id="PF01817">
    <property type="entry name" value="CM_2"/>
    <property type="match status" value="1"/>
</dbReference>
<dbReference type="GO" id="GO:0004106">
    <property type="term" value="F:chorismate mutase activity"/>
    <property type="evidence" value="ECO:0007669"/>
    <property type="project" value="UniProtKB-EC"/>
</dbReference>